<dbReference type="InterPro" id="IPR019403">
    <property type="entry name" value="Mediator_Med19_met"/>
</dbReference>
<feature type="compositionally biased region" description="Basic residues" evidence="7">
    <location>
        <begin position="222"/>
        <end position="235"/>
    </location>
</feature>
<sequence>RGYSSAISKKSKLILYNSTVIRIVGSSVIGGSFWGGINQADFPVVDSTGTLKATISLGKNPSIVTAGPFYLVKERPTDTELTGATNLMAHYGLEHSYNKSSGKRVRDTLSSFLPLLPGYIDSPGHMDGSSLRLVIDKPPVGGKELLPLNSLQMTGFRLHSGPLPEQLRSMYLSPQKKKHKKHKHKHKAGDTPSHQESSAAELAAAAEKKHKKQKRHDDDKERKKRKKEKKKKKQKHSPEHPSSAGGSSQILNPSLGLMKTILE</sequence>
<keyword evidence="4 6" id="KW-0804">Transcription</keyword>
<dbReference type="OrthoDB" id="10044050at2759"/>
<dbReference type="Proteomes" id="UP000708208">
    <property type="component" value="Unassembled WGS sequence"/>
</dbReference>
<evidence type="ECO:0000256" key="3">
    <source>
        <dbReference type="ARBA" id="ARBA00023015"/>
    </source>
</evidence>
<dbReference type="PANTHER" id="PTHR22536">
    <property type="entry name" value="LUNG CANCER METASTASIS-RELATED LCMR1 PROTEIN"/>
    <property type="match status" value="1"/>
</dbReference>
<evidence type="ECO:0000313" key="8">
    <source>
        <dbReference type="EMBL" id="CAG7838472.1"/>
    </source>
</evidence>
<dbReference type="Pfam" id="PF10278">
    <property type="entry name" value="Med19"/>
    <property type="match status" value="1"/>
</dbReference>
<comment type="subcellular location">
    <subcellularLocation>
        <location evidence="1 6">Nucleus</location>
    </subcellularLocation>
</comment>
<keyword evidence="5 6" id="KW-0539">Nucleus</keyword>
<protein>
    <recommendedName>
        <fullName evidence="6">Mediator of RNA polymerase II transcription subunit 19</fullName>
    </recommendedName>
    <alternativeName>
        <fullName evidence="6">Mediator complex subunit 19</fullName>
    </alternativeName>
</protein>
<comment type="subunit">
    <text evidence="6">Component of the Mediator complex.</text>
</comment>
<feature type="non-terminal residue" evidence="8">
    <location>
        <position position="263"/>
    </location>
</feature>
<evidence type="ECO:0000313" key="9">
    <source>
        <dbReference type="Proteomes" id="UP000708208"/>
    </source>
</evidence>
<accession>A0A8J2LKB4</accession>
<comment type="similarity">
    <text evidence="2 6">Belongs to the Mediator complex subunit 19 family.</text>
</comment>
<dbReference type="GO" id="GO:0016592">
    <property type="term" value="C:mediator complex"/>
    <property type="evidence" value="ECO:0007669"/>
    <property type="project" value="InterPro"/>
</dbReference>
<feature type="compositionally biased region" description="Low complexity" evidence="7">
    <location>
        <begin position="196"/>
        <end position="205"/>
    </location>
</feature>
<evidence type="ECO:0000256" key="5">
    <source>
        <dbReference type="ARBA" id="ARBA00023242"/>
    </source>
</evidence>
<keyword evidence="6" id="KW-0010">Activator</keyword>
<evidence type="ECO:0000256" key="7">
    <source>
        <dbReference type="SAM" id="MobiDB-lite"/>
    </source>
</evidence>
<evidence type="ECO:0000256" key="4">
    <source>
        <dbReference type="ARBA" id="ARBA00023163"/>
    </source>
</evidence>
<evidence type="ECO:0000256" key="6">
    <source>
        <dbReference type="RuleBase" id="RU364151"/>
    </source>
</evidence>
<dbReference type="EMBL" id="CAJVCH010571766">
    <property type="protein sequence ID" value="CAG7838472.1"/>
    <property type="molecule type" value="Genomic_DNA"/>
</dbReference>
<reference evidence="8" key="1">
    <citation type="submission" date="2021-06" db="EMBL/GenBank/DDBJ databases">
        <authorList>
            <person name="Hodson N. C."/>
            <person name="Mongue J. A."/>
            <person name="Jaron S. K."/>
        </authorList>
    </citation>
    <scope>NUCLEOTIDE SEQUENCE</scope>
</reference>
<keyword evidence="9" id="KW-1185">Reference proteome</keyword>
<dbReference type="AlphaFoldDB" id="A0A8J2LKB4"/>
<feature type="compositionally biased region" description="Basic residues" evidence="7">
    <location>
        <begin position="175"/>
        <end position="187"/>
    </location>
</feature>
<comment type="function">
    <text evidence="6">Component of the Mediator complex, a coactivator involved in the regulated transcription of nearly all RNA polymerase II-dependent genes. Mediator functions as a bridge to convey information from gene-specific regulatory proteins to the basal RNA polymerase II transcription machinery. Mediator is recruited to promoters by direct interactions with regulatory proteins and serves as a scaffold for the assembly of a functional preinitiation complex with RNA polymerase II and the general transcription factors.</text>
</comment>
<dbReference type="PANTHER" id="PTHR22536:SF1">
    <property type="entry name" value="MEDIATOR OF RNA POLYMERASE II TRANSCRIPTION SUBUNIT 19"/>
    <property type="match status" value="1"/>
</dbReference>
<comment type="caution">
    <text evidence="8">The sequence shown here is derived from an EMBL/GenBank/DDBJ whole genome shotgun (WGS) entry which is preliminary data.</text>
</comment>
<organism evidence="8 9">
    <name type="scientific">Allacma fusca</name>
    <dbReference type="NCBI Taxonomy" id="39272"/>
    <lineage>
        <taxon>Eukaryota</taxon>
        <taxon>Metazoa</taxon>
        <taxon>Ecdysozoa</taxon>
        <taxon>Arthropoda</taxon>
        <taxon>Hexapoda</taxon>
        <taxon>Collembola</taxon>
        <taxon>Symphypleona</taxon>
        <taxon>Sminthuridae</taxon>
        <taxon>Allacma</taxon>
    </lineage>
</organism>
<name>A0A8J2LKB4_9HEXA</name>
<evidence type="ECO:0000256" key="2">
    <source>
        <dbReference type="ARBA" id="ARBA00009259"/>
    </source>
</evidence>
<dbReference type="GO" id="GO:0045944">
    <property type="term" value="P:positive regulation of transcription by RNA polymerase II"/>
    <property type="evidence" value="ECO:0007669"/>
    <property type="project" value="TreeGrafter"/>
</dbReference>
<gene>
    <name evidence="6" type="primary">MED19</name>
    <name evidence="8" type="ORF">AFUS01_LOCUS47441</name>
</gene>
<proteinExistence type="inferred from homology"/>
<dbReference type="GO" id="GO:0003712">
    <property type="term" value="F:transcription coregulator activity"/>
    <property type="evidence" value="ECO:0007669"/>
    <property type="project" value="InterPro"/>
</dbReference>
<evidence type="ECO:0000256" key="1">
    <source>
        <dbReference type="ARBA" id="ARBA00004123"/>
    </source>
</evidence>
<keyword evidence="3 6" id="KW-0805">Transcription regulation</keyword>
<feature type="region of interest" description="Disordered" evidence="7">
    <location>
        <begin position="173"/>
        <end position="263"/>
    </location>
</feature>